<dbReference type="AlphaFoldDB" id="A0A7M2X666"/>
<dbReference type="PANTHER" id="PTHR33824">
    <property type="entry name" value="POLYKETIDE CYCLASE/DEHYDRASE AND LIPID TRANSPORT SUPERFAMILY PROTEIN"/>
    <property type="match status" value="1"/>
</dbReference>
<feature type="compositionally biased region" description="Basic and acidic residues" evidence="2">
    <location>
        <begin position="14"/>
        <end position="24"/>
    </location>
</feature>
<dbReference type="SUPFAM" id="SSF55961">
    <property type="entry name" value="Bet v1-like"/>
    <property type="match status" value="1"/>
</dbReference>
<evidence type="ECO:0000313" key="5">
    <source>
        <dbReference type="EMBL" id="QOV92330.1"/>
    </source>
</evidence>
<dbReference type="EMBL" id="CP063458">
    <property type="protein sequence ID" value="QOV92330.1"/>
    <property type="molecule type" value="Genomic_DNA"/>
</dbReference>
<sequence>MSTPGSLPGAQSRETGKTKNVGDPERLASMVAGAVLAVGGMKMRGLAGLAMLAGAGGLIRRGYTGHCPLNTVIHRNSAEEATPESYYKRGIHVQSAFTIQKPRNELFAFWRDFQNLPRFMKHLKKVAPLGGDRWHWEIHAPAGSTVSWDAEIVNEVQDELIAWKSAGGADVDNAGSVRFLDAPGDRGTEVRVVLDYIPPGDVVGKWVATLFGKDPAHLIKSDLRRFKQLMEAGEIPTIEGQSKGECTC</sequence>
<dbReference type="Pfam" id="PF03364">
    <property type="entry name" value="Polyketide_cyc"/>
    <property type="match status" value="1"/>
</dbReference>
<evidence type="ECO:0000256" key="1">
    <source>
        <dbReference type="ARBA" id="ARBA00008918"/>
    </source>
</evidence>
<dbReference type="CDD" id="cd07817">
    <property type="entry name" value="SRPBCC_8"/>
    <property type="match status" value="1"/>
</dbReference>
<dbReference type="InterPro" id="IPR047137">
    <property type="entry name" value="ORF3"/>
</dbReference>
<reference evidence="5 6" key="1">
    <citation type="submission" date="2020-10" db="EMBL/GenBank/DDBJ databases">
        <title>Wide distribution of Phycisphaera-like planctomycetes from WD2101 soil group in peatlands and genome analysis of the first cultivated representative.</title>
        <authorList>
            <person name="Dedysh S.N."/>
            <person name="Beletsky A.V."/>
            <person name="Ivanova A."/>
            <person name="Kulichevskaya I.S."/>
            <person name="Suzina N.E."/>
            <person name="Philippov D.A."/>
            <person name="Rakitin A.L."/>
            <person name="Mardanov A.V."/>
            <person name="Ravin N.V."/>
        </authorList>
    </citation>
    <scope>NUCLEOTIDE SEQUENCE [LARGE SCALE GENOMIC DNA]</scope>
    <source>
        <strain evidence="5 6">M1803</strain>
    </source>
</reference>
<keyword evidence="6" id="KW-1185">Reference proteome</keyword>
<dbReference type="PANTHER" id="PTHR33824:SF7">
    <property type="entry name" value="POLYKETIDE CYCLASE_DEHYDRASE AND LIPID TRANSPORT SUPERFAMILY PROTEIN"/>
    <property type="match status" value="1"/>
</dbReference>
<dbReference type="Gene3D" id="3.30.530.20">
    <property type="match status" value="1"/>
</dbReference>
<protein>
    <submittedName>
        <fullName evidence="5">DUF2892 domain-containing protein</fullName>
    </submittedName>
</protein>
<evidence type="ECO:0000259" key="4">
    <source>
        <dbReference type="Pfam" id="PF11127"/>
    </source>
</evidence>
<name>A0A7M2X666_9BACT</name>
<dbReference type="KEGG" id="hbs:IPV69_04165"/>
<dbReference type="InterPro" id="IPR021309">
    <property type="entry name" value="YgaP-like_TM"/>
</dbReference>
<dbReference type="InterPro" id="IPR005031">
    <property type="entry name" value="COQ10_START"/>
</dbReference>
<proteinExistence type="inferred from homology"/>
<feature type="domain" description="Coenzyme Q-binding protein COQ10 START" evidence="3">
    <location>
        <begin position="100"/>
        <end position="215"/>
    </location>
</feature>
<dbReference type="Pfam" id="PF11127">
    <property type="entry name" value="YgaP-like_TM"/>
    <property type="match status" value="1"/>
</dbReference>
<evidence type="ECO:0000256" key="2">
    <source>
        <dbReference type="SAM" id="MobiDB-lite"/>
    </source>
</evidence>
<evidence type="ECO:0000313" key="6">
    <source>
        <dbReference type="Proteomes" id="UP000593765"/>
    </source>
</evidence>
<feature type="region of interest" description="Disordered" evidence="2">
    <location>
        <begin position="1"/>
        <end position="24"/>
    </location>
</feature>
<accession>A0A7M2X666</accession>
<comment type="similarity">
    <text evidence="1">Belongs to the ribosome association toxin RatA family.</text>
</comment>
<evidence type="ECO:0000259" key="3">
    <source>
        <dbReference type="Pfam" id="PF03364"/>
    </source>
</evidence>
<organism evidence="5 6">
    <name type="scientific">Humisphaera borealis</name>
    <dbReference type="NCBI Taxonomy" id="2807512"/>
    <lineage>
        <taxon>Bacteria</taxon>
        <taxon>Pseudomonadati</taxon>
        <taxon>Planctomycetota</taxon>
        <taxon>Phycisphaerae</taxon>
        <taxon>Tepidisphaerales</taxon>
        <taxon>Tepidisphaeraceae</taxon>
        <taxon>Humisphaera</taxon>
    </lineage>
</organism>
<gene>
    <name evidence="5" type="ORF">IPV69_04165</name>
</gene>
<dbReference type="Proteomes" id="UP000593765">
    <property type="component" value="Chromosome"/>
</dbReference>
<feature type="domain" description="Inner membrane protein YgaP-like transmembrane" evidence="4">
    <location>
        <begin position="18"/>
        <end position="78"/>
    </location>
</feature>
<dbReference type="InterPro" id="IPR023393">
    <property type="entry name" value="START-like_dom_sf"/>
</dbReference>